<comment type="subcellular location">
    <subcellularLocation>
        <location evidence="1">Cell membrane</location>
        <topology evidence="1">Multi-pass membrane protein</topology>
    </subcellularLocation>
</comment>
<keyword evidence="4 7" id="KW-0812">Transmembrane</keyword>
<gene>
    <name evidence="8" type="ORF">CKY47_14150</name>
</gene>
<dbReference type="InterPro" id="IPR007341">
    <property type="entry name" value="Transgly_assoc"/>
</dbReference>
<dbReference type="EMBL" id="NSDM01000005">
    <property type="protein sequence ID" value="MDQ2585101.1"/>
    <property type="molecule type" value="Genomic_DNA"/>
</dbReference>
<evidence type="ECO:0000256" key="5">
    <source>
        <dbReference type="ARBA" id="ARBA00022989"/>
    </source>
</evidence>
<dbReference type="RefSeq" id="WP_306746268.1">
    <property type="nucleotide sequence ID" value="NZ_NSDM01000005.1"/>
</dbReference>
<sequence>MGILGWIVLGLIAGAIAKAVMPGRDPGGIVITMVIGVVGAIIGGFVGQAIFGTGLGSFFDLSTWLLAILGALIVLGIYHVVTSRGRRAHH</sequence>
<comment type="caution">
    <text evidence="8">The sequence shown here is derived from an EMBL/GenBank/DDBJ whole genome shotgun (WGS) entry which is preliminary data.</text>
</comment>
<evidence type="ECO:0000256" key="2">
    <source>
        <dbReference type="ARBA" id="ARBA00011006"/>
    </source>
</evidence>
<evidence type="ECO:0000256" key="4">
    <source>
        <dbReference type="ARBA" id="ARBA00022692"/>
    </source>
</evidence>
<evidence type="ECO:0000256" key="1">
    <source>
        <dbReference type="ARBA" id="ARBA00004651"/>
    </source>
</evidence>
<evidence type="ECO:0000313" key="9">
    <source>
        <dbReference type="Proteomes" id="UP001225605"/>
    </source>
</evidence>
<keyword evidence="6 7" id="KW-0472">Membrane</keyword>
<organism evidence="8 9">
    <name type="scientific">Saccharothrix yanglingensis</name>
    <dbReference type="NCBI Taxonomy" id="659496"/>
    <lineage>
        <taxon>Bacteria</taxon>
        <taxon>Bacillati</taxon>
        <taxon>Actinomycetota</taxon>
        <taxon>Actinomycetes</taxon>
        <taxon>Pseudonocardiales</taxon>
        <taxon>Pseudonocardiaceae</taxon>
        <taxon>Saccharothrix</taxon>
    </lineage>
</organism>
<reference evidence="8 9" key="1">
    <citation type="submission" date="2017-06" db="EMBL/GenBank/DDBJ databases">
        <title>Cultured bacterium strain Saccharothrix yanglingensis Hhs.015.</title>
        <authorList>
            <person name="Xia Y."/>
        </authorList>
    </citation>
    <scope>NUCLEOTIDE SEQUENCE [LARGE SCALE GENOMIC DNA]</scope>
    <source>
        <strain evidence="8 9">Hhs.015</strain>
    </source>
</reference>
<keyword evidence="3" id="KW-1003">Cell membrane</keyword>
<dbReference type="Proteomes" id="UP001225605">
    <property type="component" value="Unassembled WGS sequence"/>
</dbReference>
<keyword evidence="5 7" id="KW-1133">Transmembrane helix</keyword>
<name>A0ABU0WZ13_9PSEU</name>
<evidence type="ECO:0000313" key="8">
    <source>
        <dbReference type="EMBL" id="MDQ2585101.1"/>
    </source>
</evidence>
<feature type="transmembrane region" description="Helical" evidence="7">
    <location>
        <begin position="29"/>
        <end position="51"/>
    </location>
</feature>
<dbReference type="PANTHER" id="PTHR33884:SF3">
    <property type="entry name" value="UPF0410 PROTEIN YMGE"/>
    <property type="match status" value="1"/>
</dbReference>
<accession>A0ABU0WZ13</accession>
<evidence type="ECO:0000256" key="7">
    <source>
        <dbReference type="SAM" id="Phobius"/>
    </source>
</evidence>
<dbReference type="PANTHER" id="PTHR33884">
    <property type="entry name" value="UPF0410 PROTEIN YMGE"/>
    <property type="match status" value="1"/>
</dbReference>
<evidence type="ECO:0000256" key="3">
    <source>
        <dbReference type="ARBA" id="ARBA00022475"/>
    </source>
</evidence>
<proteinExistence type="inferred from homology"/>
<keyword evidence="9" id="KW-1185">Reference proteome</keyword>
<feature type="transmembrane region" description="Helical" evidence="7">
    <location>
        <begin position="63"/>
        <end position="81"/>
    </location>
</feature>
<protein>
    <submittedName>
        <fullName evidence="8">GlsB/YeaQ/YmgE family stress response membrane protein</fullName>
    </submittedName>
</protein>
<evidence type="ECO:0000256" key="6">
    <source>
        <dbReference type="ARBA" id="ARBA00023136"/>
    </source>
</evidence>
<dbReference type="Pfam" id="PF04226">
    <property type="entry name" value="Transgly_assoc"/>
    <property type="match status" value="1"/>
</dbReference>
<comment type="similarity">
    <text evidence="2">Belongs to the UPF0410 family.</text>
</comment>